<gene>
    <name evidence="3" type="ORF">F5897_001235</name>
</gene>
<feature type="signal peptide" evidence="1">
    <location>
        <begin position="1"/>
        <end position="27"/>
    </location>
</feature>
<proteinExistence type="predicted"/>
<keyword evidence="4" id="KW-1185">Reference proteome</keyword>
<feature type="chain" id="PRO_5038853617" description="DUF6993 domain-containing protein" evidence="1">
    <location>
        <begin position="28"/>
        <end position="155"/>
    </location>
</feature>
<evidence type="ECO:0000313" key="4">
    <source>
        <dbReference type="Proteomes" id="UP000571183"/>
    </source>
</evidence>
<feature type="domain" description="DUF6993" evidence="2">
    <location>
        <begin position="64"/>
        <end position="149"/>
    </location>
</feature>
<sequence length="155" mass="16692">MKKTPLALVSCAALSLLLGGCAQVQQALAPAPAARESQEIDDTALYVRNGSAADNEPYFVRITKEYAESDQPLTGEAMVNTFSDAGFIKSDMQVSYDKTKINLDADSLFLSVRFGDECLIAQVGRAARDYVTDRAPVVGADPGQCLIGQTRPIDW</sequence>
<keyword evidence="1" id="KW-0732">Signal</keyword>
<organism evidence="3 4">
    <name type="scientific">Canibacter oris</name>
    <dbReference type="NCBI Taxonomy" id="1365628"/>
    <lineage>
        <taxon>Bacteria</taxon>
        <taxon>Bacillati</taxon>
        <taxon>Actinomycetota</taxon>
        <taxon>Actinomycetes</taxon>
        <taxon>Micrococcales</taxon>
        <taxon>Microbacteriaceae</taxon>
        <taxon>Canibacter</taxon>
    </lineage>
</organism>
<dbReference type="RefSeq" id="WP_183304863.1">
    <property type="nucleotide sequence ID" value="NZ_JACIFD010000012.1"/>
</dbReference>
<accession>A0A840DKA6</accession>
<protein>
    <recommendedName>
        <fullName evidence="2">DUF6993 domain-containing protein</fullName>
    </recommendedName>
</protein>
<reference evidence="3" key="1">
    <citation type="submission" date="2020-08" db="EMBL/GenBank/DDBJ databases">
        <title>Sequencing the genomes of 1000 actinobacteria strains.</title>
        <authorList>
            <person name="Klenk H.-P."/>
        </authorList>
    </citation>
    <scope>NUCLEOTIDE SEQUENCE [LARGE SCALE GENOMIC DNA]</scope>
    <source>
        <strain evidence="3">DSM 27064</strain>
    </source>
</reference>
<evidence type="ECO:0000313" key="3">
    <source>
        <dbReference type="EMBL" id="MBB4071912.1"/>
    </source>
</evidence>
<comment type="caution">
    <text evidence="3">The sequence shown here is derived from an EMBL/GenBank/DDBJ whole genome shotgun (WGS) entry which is preliminary data.</text>
</comment>
<dbReference type="Pfam" id="PF22504">
    <property type="entry name" value="DUF6993"/>
    <property type="match status" value="1"/>
</dbReference>
<dbReference type="InterPro" id="IPR054262">
    <property type="entry name" value="DUF6993"/>
</dbReference>
<dbReference type="EMBL" id="JACIFD010000012">
    <property type="protein sequence ID" value="MBB4071912.1"/>
    <property type="molecule type" value="Genomic_DNA"/>
</dbReference>
<dbReference type="AlphaFoldDB" id="A0A840DKA6"/>
<evidence type="ECO:0000256" key="1">
    <source>
        <dbReference type="SAM" id="SignalP"/>
    </source>
</evidence>
<name>A0A840DKA6_9MICO</name>
<dbReference type="PROSITE" id="PS51257">
    <property type="entry name" value="PROKAR_LIPOPROTEIN"/>
    <property type="match status" value="1"/>
</dbReference>
<dbReference type="Proteomes" id="UP000571183">
    <property type="component" value="Unassembled WGS sequence"/>
</dbReference>
<evidence type="ECO:0000259" key="2">
    <source>
        <dbReference type="Pfam" id="PF22504"/>
    </source>
</evidence>